<comment type="caution">
    <text evidence="3">The sequence shown here is derived from an EMBL/GenBank/DDBJ whole genome shotgun (WGS) entry which is preliminary data.</text>
</comment>
<evidence type="ECO:0000313" key="3">
    <source>
        <dbReference type="EMBL" id="EDU99450.1"/>
    </source>
</evidence>
<dbReference type="AlphaFoldDB" id="B3JNN5"/>
<evidence type="ECO:0000256" key="1">
    <source>
        <dbReference type="SAM" id="MobiDB-lite"/>
    </source>
</evidence>
<name>B3JNN5_9BACT</name>
<dbReference type="InterPro" id="IPR009425">
    <property type="entry name" value="DSRM_SSAP"/>
</dbReference>
<proteinExistence type="predicted"/>
<sequence>MTMCKFIKPTVPQGATADERRAVYFDALYSLDMNDKVEKRENLSYLSWANAWAEFKRACPSATYRIVKDPITNLPYFADERIGIIVYTEVTADDVTHEMWLPVMNTSNKAMKLEPYTYKVFDKFKKEYVERTVEAASMFDINKTIMRCLVKNLAMFGLGLYIYAGEDIPDKMADDNAATQETVPEQPKRTRKSRAVQQSVTDKYVGIRTALQQCKTQDSLMELYKQHQNEVTGNTEIKALFTERKLQLNQAV</sequence>
<dbReference type="STRING" id="470145.BACCOP_03549"/>
<organism evidence="3 4">
    <name type="scientific">Phocaeicola coprocola DSM 17136</name>
    <dbReference type="NCBI Taxonomy" id="470145"/>
    <lineage>
        <taxon>Bacteria</taxon>
        <taxon>Pseudomonadati</taxon>
        <taxon>Bacteroidota</taxon>
        <taxon>Bacteroidia</taxon>
        <taxon>Bacteroidales</taxon>
        <taxon>Bacteroidaceae</taxon>
        <taxon>Phocaeicola</taxon>
    </lineage>
</organism>
<accession>B3JNN5</accession>
<dbReference type="Proteomes" id="UP000003146">
    <property type="component" value="Unassembled WGS sequence"/>
</dbReference>
<evidence type="ECO:0000313" key="4">
    <source>
        <dbReference type="Proteomes" id="UP000003146"/>
    </source>
</evidence>
<reference evidence="3 4" key="2">
    <citation type="submission" date="2008-04" db="EMBL/GenBank/DDBJ databases">
        <authorList>
            <person name="Fulton L."/>
            <person name="Clifton S."/>
            <person name="Fulton B."/>
            <person name="Xu J."/>
            <person name="Minx P."/>
            <person name="Pepin K.H."/>
            <person name="Johnson M."/>
            <person name="Thiruvilangam P."/>
            <person name="Bhonagiri V."/>
            <person name="Nash W.E."/>
            <person name="Mardis E.R."/>
            <person name="Wilson R.K."/>
        </authorList>
    </citation>
    <scope>NUCLEOTIDE SEQUENCE [LARGE SCALE GENOMIC DNA]</scope>
    <source>
        <strain evidence="3 4">DSM 17136</strain>
    </source>
</reference>
<feature type="domain" description="SSAP RNA binding" evidence="2">
    <location>
        <begin position="24"/>
        <end position="188"/>
    </location>
</feature>
<protein>
    <recommendedName>
        <fullName evidence="2">SSAP RNA binding domain-containing protein</fullName>
    </recommendedName>
</protein>
<dbReference type="Pfam" id="PF06378">
    <property type="entry name" value="SSAP_Sak"/>
    <property type="match status" value="1"/>
</dbReference>
<reference evidence="3 4" key="1">
    <citation type="submission" date="2008-04" db="EMBL/GenBank/DDBJ databases">
        <title>Draft genome sequence of Bacteroides coprocola (DSM 17136).</title>
        <authorList>
            <person name="Sudarsanam P."/>
            <person name="Ley R."/>
            <person name="Guruge J."/>
            <person name="Turnbaugh P.J."/>
            <person name="Mahowald M."/>
            <person name="Liep D."/>
            <person name="Gordon J."/>
        </authorList>
    </citation>
    <scope>NUCLEOTIDE SEQUENCE [LARGE SCALE GENOMIC DNA]</scope>
    <source>
        <strain evidence="3 4">DSM 17136</strain>
    </source>
</reference>
<dbReference type="eggNOG" id="ENOG50323AV">
    <property type="taxonomic scope" value="Bacteria"/>
</dbReference>
<feature type="region of interest" description="Disordered" evidence="1">
    <location>
        <begin position="176"/>
        <end position="195"/>
    </location>
</feature>
<dbReference type="EMBL" id="ABIY02000118">
    <property type="protein sequence ID" value="EDU99450.1"/>
    <property type="molecule type" value="Genomic_DNA"/>
</dbReference>
<dbReference type="HOGENOM" id="CLU_086324_1_0_10"/>
<gene>
    <name evidence="3" type="ORF">BACCOP_03549</name>
</gene>
<evidence type="ECO:0000259" key="2">
    <source>
        <dbReference type="Pfam" id="PF06378"/>
    </source>
</evidence>